<reference evidence="3" key="1">
    <citation type="journal article" date="2019" name="Int. J. Syst. Evol. Microbiol.">
        <title>The Global Catalogue of Microorganisms (GCM) 10K type strain sequencing project: providing services to taxonomists for standard genome sequencing and annotation.</title>
        <authorList>
            <consortium name="The Broad Institute Genomics Platform"/>
            <consortium name="The Broad Institute Genome Sequencing Center for Infectious Disease"/>
            <person name="Wu L."/>
            <person name="Ma J."/>
        </authorList>
    </citation>
    <scope>NUCLEOTIDE SEQUENCE [LARGE SCALE GENOMIC DNA]</scope>
    <source>
        <strain evidence="3">JCM 16374</strain>
    </source>
</reference>
<organism evidence="2 3">
    <name type="scientific">Streptomyces lunalinharesii</name>
    <dbReference type="NCBI Taxonomy" id="333384"/>
    <lineage>
        <taxon>Bacteria</taxon>
        <taxon>Bacillati</taxon>
        <taxon>Actinomycetota</taxon>
        <taxon>Actinomycetes</taxon>
        <taxon>Kitasatosporales</taxon>
        <taxon>Streptomycetaceae</taxon>
        <taxon>Streptomyces</taxon>
    </lineage>
</organism>
<dbReference type="EMBL" id="BAAARK010000007">
    <property type="protein sequence ID" value="GAA2659260.1"/>
    <property type="molecule type" value="Genomic_DNA"/>
</dbReference>
<protein>
    <submittedName>
        <fullName evidence="2">Protein phosphatase 2C domain-containing protein</fullName>
    </submittedName>
</protein>
<dbReference type="Proteomes" id="UP001500994">
    <property type="component" value="Unassembled WGS sequence"/>
</dbReference>
<name>A0ABP6E5F9_9ACTN</name>
<accession>A0ABP6E5F9</accession>
<proteinExistence type="predicted"/>
<evidence type="ECO:0000313" key="2">
    <source>
        <dbReference type="EMBL" id="GAA2659260.1"/>
    </source>
</evidence>
<sequence length="327" mass="34194">MCRSWKDARPQPPPGPAAADRAAGTPPPATTVGHRSIPATSGRLCDMRIELATEPGDPQRPNEDYASVALPASGEGGALVLLDGVTPPEGDDGCVHSVPWFTARLGGAMLELSVSRRDMTLTEVLAAALARTADTHRATCDLSHPRTPQATVVAARWSREVVEHLVLSDSVLLLEKADGSVHPVRDTRLDAQPPAVRARRAAVRALPPGSTERAAAAREYVRAVEALRNAEGGFFTAAADPSVAVRAVTGTTPRAEVRGLTALSDGAGRWVEVFRAGSWAECAALVAGAGPQALIDRVRALEAADPECAAHPRGKVRDDAAVVRVAP</sequence>
<comment type="caution">
    <text evidence="2">The sequence shown here is derived from an EMBL/GenBank/DDBJ whole genome shotgun (WGS) entry which is preliminary data.</text>
</comment>
<evidence type="ECO:0000256" key="1">
    <source>
        <dbReference type="SAM" id="MobiDB-lite"/>
    </source>
</evidence>
<gene>
    <name evidence="2" type="ORF">GCM10009864_27600</name>
</gene>
<feature type="region of interest" description="Disordered" evidence="1">
    <location>
        <begin position="1"/>
        <end position="38"/>
    </location>
</feature>
<evidence type="ECO:0000313" key="3">
    <source>
        <dbReference type="Proteomes" id="UP001500994"/>
    </source>
</evidence>
<keyword evidence="3" id="KW-1185">Reference proteome</keyword>